<reference evidence="5 6" key="1">
    <citation type="journal article" date="2016" name="Genome Biol. Evol.">
        <title>Gene Family Evolution Reflects Adaptation to Soil Environmental Stressors in the Genome of the Collembolan Orchesella cincta.</title>
        <authorList>
            <person name="Faddeeva-Vakhrusheva A."/>
            <person name="Derks M.F."/>
            <person name="Anvar S.Y."/>
            <person name="Agamennone V."/>
            <person name="Suring W."/>
            <person name="Smit S."/>
            <person name="van Straalen N.M."/>
            <person name="Roelofs D."/>
        </authorList>
    </citation>
    <scope>NUCLEOTIDE SEQUENCE [LARGE SCALE GENOMIC DNA]</scope>
    <source>
        <tissue evidence="5">Mixed pool</tissue>
    </source>
</reference>
<dbReference type="PRINTS" id="PR01573">
    <property type="entry name" value="SUPERTUBBY"/>
</dbReference>
<evidence type="ECO:0000256" key="2">
    <source>
        <dbReference type="ARBA" id="ARBA00007129"/>
    </source>
</evidence>
<dbReference type="Proteomes" id="UP000094527">
    <property type="component" value="Unassembled WGS sequence"/>
</dbReference>
<keyword evidence="3" id="KW-0963">Cytoplasm</keyword>
<dbReference type="InterPro" id="IPR000007">
    <property type="entry name" value="Tubby_C"/>
</dbReference>
<dbReference type="InterPro" id="IPR025659">
    <property type="entry name" value="Tubby-like_C"/>
</dbReference>
<organism evidence="5 6">
    <name type="scientific">Orchesella cincta</name>
    <name type="common">Springtail</name>
    <name type="synonym">Podura cincta</name>
    <dbReference type="NCBI Taxonomy" id="48709"/>
    <lineage>
        <taxon>Eukaryota</taxon>
        <taxon>Metazoa</taxon>
        <taxon>Ecdysozoa</taxon>
        <taxon>Arthropoda</taxon>
        <taxon>Hexapoda</taxon>
        <taxon>Collembola</taxon>
        <taxon>Entomobryomorpha</taxon>
        <taxon>Entomobryoidea</taxon>
        <taxon>Orchesellidae</taxon>
        <taxon>Orchesellinae</taxon>
        <taxon>Orchesella</taxon>
    </lineage>
</organism>
<keyword evidence="6" id="KW-1185">Reference proteome</keyword>
<dbReference type="GO" id="GO:0005929">
    <property type="term" value="C:cilium"/>
    <property type="evidence" value="ECO:0007669"/>
    <property type="project" value="TreeGrafter"/>
</dbReference>
<comment type="subcellular location">
    <subcellularLocation>
        <location evidence="1">Cytoplasm</location>
    </subcellularLocation>
</comment>
<dbReference type="Gene3D" id="3.20.90.10">
    <property type="entry name" value="Tubby Protein, Chain A"/>
    <property type="match status" value="1"/>
</dbReference>
<evidence type="ECO:0000313" key="5">
    <source>
        <dbReference type="EMBL" id="ODM95918.1"/>
    </source>
</evidence>
<comment type="caution">
    <text evidence="5">The sequence shown here is derived from an EMBL/GenBank/DDBJ whole genome shotgun (WGS) entry which is preliminary data.</text>
</comment>
<feature type="domain" description="Tubby C-terminal" evidence="4">
    <location>
        <begin position="75"/>
        <end position="323"/>
    </location>
</feature>
<dbReference type="PROSITE" id="PS01201">
    <property type="entry name" value="TUB_2"/>
    <property type="match status" value="1"/>
</dbReference>
<accession>A0A1D2MSQ2</accession>
<gene>
    <name evidence="5" type="ORF">Ocin01_10765</name>
</gene>
<dbReference type="PANTHER" id="PTHR16517:SF7">
    <property type="entry name" value="PROTEIN KING TUBBY"/>
    <property type="match status" value="1"/>
</dbReference>
<dbReference type="PANTHER" id="PTHR16517">
    <property type="entry name" value="TUBBY-RELATED"/>
    <property type="match status" value="1"/>
</dbReference>
<dbReference type="SUPFAM" id="SSF54518">
    <property type="entry name" value="Tubby C-terminal domain-like"/>
    <property type="match status" value="1"/>
</dbReference>
<dbReference type="AlphaFoldDB" id="A0A1D2MSQ2"/>
<dbReference type="EMBL" id="LJIJ01000607">
    <property type="protein sequence ID" value="ODM95918.1"/>
    <property type="molecule type" value="Genomic_DNA"/>
</dbReference>
<dbReference type="Pfam" id="PF01167">
    <property type="entry name" value="Tub"/>
    <property type="match status" value="1"/>
</dbReference>
<protein>
    <submittedName>
        <fullName evidence="5">Tubby protein</fullName>
    </submittedName>
</protein>
<evidence type="ECO:0000256" key="1">
    <source>
        <dbReference type="ARBA" id="ARBA00004496"/>
    </source>
</evidence>
<evidence type="ECO:0000256" key="3">
    <source>
        <dbReference type="ARBA" id="ARBA00022490"/>
    </source>
</evidence>
<dbReference type="OMA" id="WSKETHS"/>
<dbReference type="InterPro" id="IPR018066">
    <property type="entry name" value="Tubby_C_CS"/>
</dbReference>
<evidence type="ECO:0000313" key="6">
    <source>
        <dbReference type="Proteomes" id="UP000094527"/>
    </source>
</evidence>
<evidence type="ECO:0000259" key="4">
    <source>
        <dbReference type="Pfam" id="PF01167"/>
    </source>
</evidence>
<name>A0A1D2MSQ2_ORCCI</name>
<comment type="similarity">
    <text evidence="2">Belongs to the TUB family.</text>
</comment>
<dbReference type="GO" id="GO:0061512">
    <property type="term" value="P:protein localization to cilium"/>
    <property type="evidence" value="ECO:0007669"/>
    <property type="project" value="TreeGrafter"/>
</dbReference>
<sequence length="329" mass="38029">MVLSLLNIQDEEDWYVGNRMEDRDNDSTKAKLRHLTKMFYRREETRSEQGPLYTYKLMLSSLHNRLEDFVLLSVPPAFNVKSRITRLKKGFVDRRFYPMYYMHLEREGTGDRKCLVLVAKKYKNLSGTGYIISTDPAELTTGSEYCVGRVESNFIGTEFILYGGRSICTHVPPEQGALMSVPKSERFKEELASIIYDPNVLGFKGPRKVKVVLPKMNNLLERTVVRPRIHEETLICQFKNQEDSIISLKNKDPIWSKETHSYILNFAGRVTTPSVKNFQIVSEENEEHIMLQFGRASENTFSLDFRYPFCPLQAFAIALSSFESKLACE</sequence>
<proteinExistence type="inferred from homology"/>
<dbReference type="OrthoDB" id="8775810at2759"/>
<dbReference type="STRING" id="48709.A0A1D2MSQ2"/>
<dbReference type="GO" id="GO:0005737">
    <property type="term" value="C:cytoplasm"/>
    <property type="evidence" value="ECO:0007669"/>
    <property type="project" value="UniProtKB-SubCell"/>
</dbReference>